<proteinExistence type="predicted"/>
<evidence type="ECO:0000313" key="1">
    <source>
        <dbReference type="EMBL" id="SER51700.1"/>
    </source>
</evidence>
<organism evidence="1 2">
    <name type="scientific">Streptomyces qinglanensis</name>
    <dbReference type="NCBI Taxonomy" id="943816"/>
    <lineage>
        <taxon>Bacteria</taxon>
        <taxon>Bacillati</taxon>
        <taxon>Actinomycetota</taxon>
        <taxon>Actinomycetes</taxon>
        <taxon>Kitasatosporales</taxon>
        <taxon>Streptomycetaceae</taxon>
        <taxon>Streptomyces</taxon>
    </lineage>
</organism>
<reference evidence="2" key="1">
    <citation type="submission" date="2016-10" db="EMBL/GenBank/DDBJ databases">
        <authorList>
            <person name="Varghese N."/>
            <person name="Submissions S."/>
        </authorList>
    </citation>
    <scope>NUCLEOTIDE SEQUENCE [LARGE SCALE GENOMIC DNA]</scope>
    <source>
        <strain evidence="2">CGMCC 4.6825</strain>
    </source>
</reference>
<protein>
    <submittedName>
        <fullName evidence="1">Uncharacterized protein</fullName>
    </submittedName>
</protein>
<sequence length="99" mass="11060">MAEKTWQLRQEDRLVGTLTFEGTDMFWSDCRFEPGSGWEDLRLLFSALHDAWERGDEEAALAADEAIHAAGLLLVPEGGGDSIADFLIRIDGDTARFRC</sequence>
<dbReference type="AlphaFoldDB" id="A0A1H9PUA4"/>
<dbReference type="EMBL" id="FOGO01000002">
    <property type="protein sequence ID" value="SER51700.1"/>
    <property type="molecule type" value="Genomic_DNA"/>
</dbReference>
<accession>A0A1H9PUA4</accession>
<dbReference type="Proteomes" id="UP000182841">
    <property type="component" value="Unassembled WGS sequence"/>
</dbReference>
<gene>
    <name evidence="1" type="ORF">SAMN05421870_102250</name>
</gene>
<keyword evidence="2" id="KW-1185">Reference proteome</keyword>
<evidence type="ECO:0000313" key="2">
    <source>
        <dbReference type="Proteomes" id="UP000182841"/>
    </source>
</evidence>
<dbReference type="OrthoDB" id="3699147at2"/>
<dbReference type="RefSeq" id="WP_074998995.1">
    <property type="nucleotide sequence ID" value="NZ_FOGO01000002.1"/>
</dbReference>
<name>A0A1H9PUA4_9ACTN</name>